<organism evidence="1 2">
    <name type="scientific">Compostibacillus humi</name>
    <dbReference type="NCBI Taxonomy" id="1245525"/>
    <lineage>
        <taxon>Bacteria</taxon>
        <taxon>Bacillati</taxon>
        <taxon>Bacillota</taxon>
        <taxon>Bacilli</taxon>
        <taxon>Bacillales</taxon>
        <taxon>Bacillaceae</taxon>
        <taxon>Compostibacillus</taxon>
    </lineage>
</organism>
<accession>A0A8J2TM49</accession>
<reference evidence="1" key="1">
    <citation type="journal article" date="2014" name="Int. J. Syst. Evol. Microbiol.">
        <title>Complete genome sequence of Corynebacterium casei LMG S-19264T (=DSM 44701T), isolated from a smear-ripened cheese.</title>
        <authorList>
            <consortium name="US DOE Joint Genome Institute (JGI-PGF)"/>
            <person name="Walter F."/>
            <person name="Albersmeier A."/>
            <person name="Kalinowski J."/>
            <person name="Ruckert C."/>
        </authorList>
    </citation>
    <scope>NUCLEOTIDE SEQUENCE</scope>
    <source>
        <strain evidence="1">CGMCC 1.12360</strain>
    </source>
</reference>
<evidence type="ECO:0000313" key="1">
    <source>
        <dbReference type="EMBL" id="GFZ77625.1"/>
    </source>
</evidence>
<dbReference type="EMBL" id="BMEV01000032">
    <property type="protein sequence ID" value="GFZ77625.1"/>
    <property type="molecule type" value="Genomic_DNA"/>
</dbReference>
<keyword evidence="2" id="KW-1185">Reference proteome</keyword>
<proteinExistence type="predicted"/>
<evidence type="ECO:0000313" key="2">
    <source>
        <dbReference type="Proteomes" id="UP000602050"/>
    </source>
</evidence>
<dbReference type="InterPro" id="IPR025622">
    <property type="entry name" value="YqzE"/>
</dbReference>
<name>A0A8J2TM49_9BACI</name>
<gene>
    <name evidence="1" type="ORF">GCM10010978_18940</name>
</gene>
<sequence>MSSNDYIKFMTQQIVSYLDTPKEERGRKKNSKTGQQVYGNSWFGILPFVLKMYRKK</sequence>
<dbReference type="AlphaFoldDB" id="A0A8J2TM49"/>
<dbReference type="Pfam" id="PF14038">
    <property type="entry name" value="YqzE"/>
    <property type="match status" value="1"/>
</dbReference>
<reference evidence="1" key="2">
    <citation type="submission" date="2020-09" db="EMBL/GenBank/DDBJ databases">
        <authorList>
            <person name="Sun Q."/>
            <person name="Zhou Y."/>
        </authorList>
    </citation>
    <scope>NUCLEOTIDE SEQUENCE</scope>
    <source>
        <strain evidence="1">CGMCC 1.12360</strain>
    </source>
</reference>
<protein>
    <submittedName>
        <fullName evidence="1">YqzE family protein</fullName>
    </submittedName>
</protein>
<comment type="caution">
    <text evidence="1">The sequence shown here is derived from an EMBL/GenBank/DDBJ whole genome shotgun (WGS) entry which is preliminary data.</text>
</comment>
<dbReference type="RefSeq" id="WP_188392161.1">
    <property type="nucleotide sequence ID" value="NZ_BMEV01000032.1"/>
</dbReference>
<dbReference type="Proteomes" id="UP000602050">
    <property type="component" value="Unassembled WGS sequence"/>
</dbReference>